<dbReference type="InterPro" id="IPR011990">
    <property type="entry name" value="TPR-like_helical_dom_sf"/>
</dbReference>
<dbReference type="Pfam" id="PF00196">
    <property type="entry name" value="GerE"/>
    <property type="match status" value="1"/>
</dbReference>
<dbReference type="InterPro" id="IPR003593">
    <property type="entry name" value="AAA+_ATPase"/>
</dbReference>
<dbReference type="GO" id="GO:0003677">
    <property type="term" value="F:DNA binding"/>
    <property type="evidence" value="ECO:0007669"/>
    <property type="project" value="UniProtKB-KW"/>
</dbReference>
<dbReference type="PANTHER" id="PTHR44688">
    <property type="entry name" value="DNA-BINDING TRANSCRIPTIONAL ACTIVATOR DEVR_DOSR"/>
    <property type="match status" value="1"/>
</dbReference>
<dbReference type="GO" id="GO:0006355">
    <property type="term" value="P:regulation of DNA-templated transcription"/>
    <property type="evidence" value="ECO:0007669"/>
    <property type="project" value="InterPro"/>
</dbReference>
<organism evidence="5 6">
    <name type="scientific">Glaciihabitans arcticus</name>
    <dbReference type="NCBI Taxonomy" id="2668039"/>
    <lineage>
        <taxon>Bacteria</taxon>
        <taxon>Bacillati</taxon>
        <taxon>Actinomycetota</taxon>
        <taxon>Actinomycetes</taxon>
        <taxon>Micrococcales</taxon>
        <taxon>Microbacteriaceae</taxon>
        <taxon>Glaciihabitans</taxon>
    </lineage>
</organism>
<dbReference type="PROSITE" id="PS50043">
    <property type="entry name" value="HTH_LUXR_2"/>
    <property type="match status" value="1"/>
</dbReference>
<dbReference type="Proteomes" id="UP000294194">
    <property type="component" value="Unassembled WGS sequence"/>
</dbReference>
<dbReference type="PANTHER" id="PTHR44688:SF16">
    <property type="entry name" value="DNA-BINDING TRANSCRIPTIONAL ACTIVATOR DEVR_DOSR"/>
    <property type="match status" value="1"/>
</dbReference>
<dbReference type="PROSITE" id="PS00622">
    <property type="entry name" value="HTH_LUXR_1"/>
    <property type="match status" value="1"/>
</dbReference>
<evidence type="ECO:0000256" key="3">
    <source>
        <dbReference type="ARBA" id="ARBA00023163"/>
    </source>
</evidence>
<evidence type="ECO:0000313" key="6">
    <source>
        <dbReference type="Proteomes" id="UP000294194"/>
    </source>
</evidence>
<dbReference type="PRINTS" id="PR00038">
    <property type="entry name" value="HTHLUXR"/>
</dbReference>
<evidence type="ECO:0000256" key="1">
    <source>
        <dbReference type="ARBA" id="ARBA00023015"/>
    </source>
</evidence>
<accession>A0A4Q9GS24</accession>
<dbReference type="InterPro" id="IPR041664">
    <property type="entry name" value="AAA_16"/>
</dbReference>
<dbReference type="Gene3D" id="1.10.10.10">
    <property type="entry name" value="Winged helix-like DNA-binding domain superfamily/Winged helix DNA-binding domain"/>
    <property type="match status" value="1"/>
</dbReference>
<proteinExistence type="predicted"/>
<keyword evidence="6" id="KW-1185">Reference proteome</keyword>
<dbReference type="SUPFAM" id="SSF52540">
    <property type="entry name" value="P-loop containing nucleoside triphosphate hydrolases"/>
    <property type="match status" value="1"/>
</dbReference>
<dbReference type="SMART" id="SM00421">
    <property type="entry name" value="HTH_LUXR"/>
    <property type="match status" value="1"/>
</dbReference>
<gene>
    <name evidence="5" type="ORF">EYE40_10580</name>
</gene>
<reference evidence="6" key="1">
    <citation type="submission" date="2019-02" db="EMBL/GenBank/DDBJ databases">
        <title>Glaciihabitans arcticus sp. nov., a psychrotolerant bacterium isolated from polar soil.</title>
        <authorList>
            <person name="Dahal R.H."/>
        </authorList>
    </citation>
    <scope>NUCLEOTIDE SEQUENCE [LARGE SCALE GENOMIC DNA]</scope>
    <source>
        <strain evidence="6">RP-3-7</strain>
    </source>
</reference>
<dbReference type="AlphaFoldDB" id="A0A4Q9GS24"/>
<dbReference type="EMBL" id="SISG01000001">
    <property type="protein sequence ID" value="TBN57796.1"/>
    <property type="molecule type" value="Genomic_DNA"/>
</dbReference>
<protein>
    <submittedName>
        <fullName evidence="5">LuxR family transcriptional regulator</fullName>
    </submittedName>
</protein>
<evidence type="ECO:0000313" key="5">
    <source>
        <dbReference type="EMBL" id="TBN57796.1"/>
    </source>
</evidence>
<keyword evidence="2" id="KW-0238">DNA-binding</keyword>
<dbReference type="SUPFAM" id="SSF46894">
    <property type="entry name" value="C-terminal effector domain of the bipartite response regulators"/>
    <property type="match status" value="1"/>
</dbReference>
<name>A0A4Q9GS24_9MICO</name>
<dbReference type="InterPro" id="IPR027417">
    <property type="entry name" value="P-loop_NTPase"/>
</dbReference>
<keyword evidence="3" id="KW-0804">Transcription</keyword>
<dbReference type="CDD" id="cd06170">
    <property type="entry name" value="LuxR_C_like"/>
    <property type="match status" value="1"/>
</dbReference>
<dbReference type="InterPro" id="IPR036388">
    <property type="entry name" value="WH-like_DNA-bd_sf"/>
</dbReference>
<comment type="caution">
    <text evidence="5">The sequence shown here is derived from an EMBL/GenBank/DDBJ whole genome shotgun (WGS) entry which is preliminary data.</text>
</comment>
<feature type="domain" description="HTH luxR-type" evidence="4">
    <location>
        <begin position="830"/>
        <end position="890"/>
    </location>
</feature>
<dbReference type="SUPFAM" id="SSF48452">
    <property type="entry name" value="TPR-like"/>
    <property type="match status" value="1"/>
</dbReference>
<dbReference type="Pfam" id="PF13191">
    <property type="entry name" value="AAA_16"/>
    <property type="match status" value="1"/>
</dbReference>
<evidence type="ECO:0000256" key="2">
    <source>
        <dbReference type="ARBA" id="ARBA00023125"/>
    </source>
</evidence>
<dbReference type="InterPro" id="IPR016032">
    <property type="entry name" value="Sig_transdc_resp-reg_C-effctor"/>
</dbReference>
<dbReference type="InterPro" id="IPR000792">
    <property type="entry name" value="Tscrpt_reg_LuxR_C"/>
</dbReference>
<dbReference type="SMART" id="SM00382">
    <property type="entry name" value="AAA"/>
    <property type="match status" value="1"/>
</dbReference>
<sequence length="890" mass="92804">MLSITVTDGGEMRGNDGLHRQWQFADPDGLAHRATASLRSAGSSVVILSGPSGAGKSRLAAEASAALSAEGWHVLPVTASAAIAGIPLGALTPLLAADLADFGAIASEPLALFAQARRAVERIAAGRRTVMVVDDIPQLDSLSIGLITQLLSARVLQLIVTVRSGEPLPDAILSMWTSASAVRIDVPPLSVEHCELLLTGVLGARVAHRSVVELQRLSAGNPLFLRELVTGAVDDGHLAPNEGIWQLVGDPIGTPALHDLIRSRLRHLEPAETEIVERLAVCQPIHLNDLEGDGARAAVVRLERAGVVVVQELAGALLLSLAHPQYVSAVRASLSRLRVIDLLLDQADIVSRRPLTPDDELRVATWRLDAGSPSSPELLVRAAHLALIAQDQVAVARLAAAAVSAGAPAAEMLFLQGEAMWTLGRNTEALALLERAAIADQAEPTDLQLTGHIATARASTYAGEALGNSLGLAVLDEVIVRHPTLASSLALSRAVLLLNLEEADLAAETLVEAAPASDSPETAAAILALSTALPLSALGRSAEALEQARAAVDYASTAERPAFARRRALMVLSTVLLQTGDVREATSLTLESLHDAIGHDDELAIRYNELMLGRCFLAAGRLDTAARWLRDVISGAQARGPIAYRDQARALLAATLAAQGNTGDAAAVLATLPAEFIEKHSNATLAMLWLEAVSGDRATAASGLIAAARATKARGHYVLAASLAHSASRLGAAAAATPLLAELAANGDSPLVRAQHAHSAAESAAGIEMLEAAGETWEASGHLLFAAECFASAAAASRRDGSARQAAALQQRADALSAQCEGASTPLLQFADSTEPLTKREREIAALAAQGLSSVEIAERLFLSPRTVNNHLQASYAKLGIRRRSELTGL</sequence>
<keyword evidence="1" id="KW-0805">Transcription regulation</keyword>
<evidence type="ECO:0000259" key="4">
    <source>
        <dbReference type="PROSITE" id="PS50043"/>
    </source>
</evidence>